<dbReference type="AlphaFoldDB" id="A0A3S0ZC19"/>
<dbReference type="Proteomes" id="UP000286912">
    <property type="component" value="Unassembled WGS sequence"/>
</dbReference>
<comment type="caution">
    <text evidence="1">The sequence shown here is derived from an EMBL/GenBank/DDBJ whole genome shotgun (WGS) entry which is preliminary data.</text>
</comment>
<dbReference type="RefSeq" id="WP_126950952.1">
    <property type="nucleotide sequence ID" value="NZ_RZHD01000010.1"/>
</dbReference>
<protein>
    <submittedName>
        <fullName evidence="1">Uncharacterized protein</fullName>
    </submittedName>
</protein>
<evidence type="ECO:0000313" key="1">
    <source>
        <dbReference type="EMBL" id="RUR43465.1"/>
    </source>
</evidence>
<organism evidence="1 2">
    <name type="scientific">Vreelandella populi</name>
    <dbReference type="NCBI Taxonomy" id="2498858"/>
    <lineage>
        <taxon>Bacteria</taxon>
        <taxon>Pseudomonadati</taxon>
        <taxon>Pseudomonadota</taxon>
        <taxon>Gammaproteobacteria</taxon>
        <taxon>Oceanospirillales</taxon>
        <taxon>Halomonadaceae</taxon>
        <taxon>Vreelandella</taxon>
    </lineage>
</organism>
<dbReference type="OrthoDB" id="6167055at2"/>
<sequence>MPLQWTGQVTLHIVGTMEEEAVVRGSDLELIQAGLRIIDDDEVRHEFVYRYDDPWFELVIDAAVEKSVVEIDSLLLNAKAEVKVEEQANTLAATFHHDPDIDDEPLTPVSSN</sequence>
<keyword evidence="2" id="KW-1185">Reference proteome</keyword>
<reference evidence="1 2" key="1">
    <citation type="submission" date="2018-12" db="EMBL/GenBank/DDBJ databases">
        <title>three novel Halomonas strain isolated from plants.</title>
        <authorList>
            <person name="Sun C."/>
        </authorList>
    </citation>
    <scope>NUCLEOTIDE SEQUENCE [LARGE SCALE GENOMIC DNA]</scope>
    <source>
        <strain evidence="1 2">RC</strain>
    </source>
</reference>
<proteinExistence type="predicted"/>
<dbReference type="EMBL" id="RZHD01000010">
    <property type="protein sequence ID" value="RUR43465.1"/>
    <property type="molecule type" value="Genomic_DNA"/>
</dbReference>
<name>A0A3S0ZC19_9GAMM</name>
<evidence type="ECO:0000313" key="2">
    <source>
        <dbReference type="Proteomes" id="UP000286912"/>
    </source>
</evidence>
<gene>
    <name evidence="1" type="ORF">ELY37_17375</name>
</gene>
<accession>A0A3S0ZC19</accession>